<gene>
    <name evidence="1" type="ORF">SAMEA1982600_04965</name>
</gene>
<dbReference type="AlphaFoldDB" id="A0A157RI94"/>
<dbReference type="EMBL" id="FKBS01000029">
    <property type="protein sequence ID" value="SAI57636.1"/>
    <property type="molecule type" value="Genomic_DNA"/>
</dbReference>
<reference evidence="1 2" key="1">
    <citation type="submission" date="2016-03" db="EMBL/GenBank/DDBJ databases">
        <authorList>
            <consortium name="Pathogen Informatics"/>
        </authorList>
    </citation>
    <scope>NUCLEOTIDE SEQUENCE [LARGE SCALE GENOMIC DNA]</scope>
    <source>
        <strain evidence="1 2">NCTC13364</strain>
    </source>
</reference>
<sequence>MRCWKRCARPCINPRPERRRPIPVAAVPGKPACFRRVRDGGIIVTSDACLGCGGSPQPGPIGPTSPRTPNRFPPLQCRGAIGFAAVPGLADQTGDADSVACKTGVGSNRVRGKTALVVLKTTKNRQGKPAPSSACKVRPHPGHACHALGHGPVEPAWQGLAAIQFIAVVLPASLGVLLRAGLSGRGQCTAFRRVRGHHAASPQAWGREIRATSTTGSS</sequence>
<evidence type="ECO:0000313" key="2">
    <source>
        <dbReference type="Proteomes" id="UP000077037"/>
    </source>
</evidence>
<protein>
    <submittedName>
        <fullName evidence="1">Uncharacterized protein</fullName>
    </submittedName>
</protein>
<name>A0A157RI94_9BORD</name>
<dbReference type="Proteomes" id="UP000077037">
    <property type="component" value="Unassembled WGS sequence"/>
</dbReference>
<accession>A0A157RI94</accession>
<proteinExistence type="predicted"/>
<evidence type="ECO:0000313" key="1">
    <source>
        <dbReference type="EMBL" id="SAI57636.1"/>
    </source>
</evidence>
<organism evidence="1 2">
    <name type="scientific">Bordetella ansorpii</name>
    <dbReference type="NCBI Taxonomy" id="288768"/>
    <lineage>
        <taxon>Bacteria</taxon>
        <taxon>Pseudomonadati</taxon>
        <taxon>Pseudomonadota</taxon>
        <taxon>Betaproteobacteria</taxon>
        <taxon>Burkholderiales</taxon>
        <taxon>Alcaligenaceae</taxon>
        <taxon>Bordetella</taxon>
    </lineage>
</organism>